<accession>A0A7L4ZGI2</accession>
<evidence type="ECO:0000313" key="1">
    <source>
        <dbReference type="EMBL" id="QHI35823.1"/>
    </source>
</evidence>
<sequence length="73" mass="8507">MLGTILETIKRLENREQLSKEDKELLEFLHSQAWAEINMGIVNLISYGDRLGWEKIEDKFSGMLNLIDKAKNK</sequence>
<dbReference type="EMBL" id="CP019288">
    <property type="protein sequence ID" value="QHI35823.1"/>
    <property type="molecule type" value="Genomic_DNA"/>
</dbReference>
<dbReference type="Proteomes" id="UP000464657">
    <property type="component" value="Chromosome"/>
</dbReference>
<reference evidence="1 2" key="1">
    <citation type="journal article" date="2013" name="Int. J. Syst. Evol. Microbiol.">
        <title>Kordia antarctica sp. nov., isolated from Antarctic seawater.</title>
        <authorList>
            <person name="Baek K."/>
            <person name="Choi A."/>
            <person name="Kang I."/>
            <person name="Lee K."/>
            <person name="Cho J.C."/>
        </authorList>
    </citation>
    <scope>NUCLEOTIDE SEQUENCE [LARGE SCALE GENOMIC DNA]</scope>
    <source>
        <strain evidence="1 2">IMCC3317</strain>
    </source>
</reference>
<name>A0A7L4ZGI2_9FLAO</name>
<proteinExistence type="predicted"/>
<dbReference type="KEGG" id="kan:IMCC3317_11710"/>
<keyword evidence="2" id="KW-1185">Reference proteome</keyword>
<dbReference type="RefSeq" id="WP_160128546.1">
    <property type="nucleotide sequence ID" value="NZ_CP019288.1"/>
</dbReference>
<dbReference type="OrthoDB" id="9553699at2"/>
<protein>
    <submittedName>
        <fullName evidence="1">Uncharacterized protein</fullName>
    </submittedName>
</protein>
<dbReference type="AlphaFoldDB" id="A0A7L4ZGI2"/>
<gene>
    <name evidence="1" type="ORF">IMCC3317_11710</name>
</gene>
<organism evidence="1 2">
    <name type="scientific">Kordia antarctica</name>
    <dbReference type="NCBI Taxonomy" id="1218801"/>
    <lineage>
        <taxon>Bacteria</taxon>
        <taxon>Pseudomonadati</taxon>
        <taxon>Bacteroidota</taxon>
        <taxon>Flavobacteriia</taxon>
        <taxon>Flavobacteriales</taxon>
        <taxon>Flavobacteriaceae</taxon>
        <taxon>Kordia</taxon>
    </lineage>
</organism>
<evidence type="ECO:0000313" key="2">
    <source>
        <dbReference type="Proteomes" id="UP000464657"/>
    </source>
</evidence>